<keyword evidence="8 9" id="KW-0560">Oxidoreductase</keyword>
<proteinExistence type="inferred from homology"/>
<dbReference type="HAMAP" id="MF_03178">
    <property type="entry name" value="NDOR1"/>
    <property type="match status" value="1"/>
</dbReference>
<dbReference type="InterPro" id="IPR001433">
    <property type="entry name" value="OxRdtase_FAD/NAD-bd"/>
</dbReference>
<dbReference type="GO" id="GO:0016226">
    <property type="term" value="P:iron-sulfur cluster assembly"/>
    <property type="evidence" value="ECO:0007669"/>
    <property type="project" value="UniProtKB-UniRule"/>
</dbReference>
<dbReference type="InterPro" id="IPR001094">
    <property type="entry name" value="Flavdoxin-like"/>
</dbReference>
<dbReference type="Gene3D" id="1.20.990.10">
    <property type="entry name" value="NADPH-cytochrome p450 Reductase, Chain A, domain 3"/>
    <property type="match status" value="1"/>
</dbReference>
<dbReference type="AlphaFoldDB" id="A0A420HVJ9"/>
<dbReference type="EC" id="1.18.1.-" evidence="9"/>
<evidence type="ECO:0000256" key="3">
    <source>
        <dbReference type="ARBA" id="ARBA00022490"/>
    </source>
</evidence>
<dbReference type="SUPFAM" id="SSF52218">
    <property type="entry name" value="Flavoproteins"/>
    <property type="match status" value="1"/>
</dbReference>
<feature type="binding site" evidence="9">
    <location>
        <begin position="68"/>
        <end position="71"/>
    </location>
    <ligand>
        <name>FMN</name>
        <dbReference type="ChEBI" id="CHEBI:58210"/>
    </ligand>
</feature>
<dbReference type="InterPro" id="IPR003097">
    <property type="entry name" value="CysJ-like_FAD-binding"/>
</dbReference>
<organism evidence="12 13">
    <name type="scientific">Erysiphe neolycopersici</name>
    <dbReference type="NCBI Taxonomy" id="212602"/>
    <lineage>
        <taxon>Eukaryota</taxon>
        <taxon>Fungi</taxon>
        <taxon>Dikarya</taxon>
        <taxon>Ascomycota</taxon>
        <taxon>Pezizomycotina</taxon>
        <taxon>Leotiomycetes</taxon>
        <taxon>Erysiphales</taxon>
        <taxon>Erysiphaceae</taxon>
        <taxon>Erysiphe</taxon>
    </lineage>
</organism>
<keyword evidence="9" id="KW-0496">Mitochondrion</keyword>
<dbReference type="Gene3D" id="2.40.30.10">
    <property type="entry name" value="Translation factors"/>
    <property type="match status" value="1"/>
</dbReference>
<dbReference type="Pfam" id="PF00258">
    <property type="entry name" value="Flavodoxin_1"/>
    <property type="match status" value="1"/>
</dbReference>
<sequence length="694" mass="79482">MGNIRILKQPCDRSALVLYGSETGNSEDVAYQLSNILERLHFTTRVSEMNFIHINDLLKFSIVLLTVSTTGQGEFPKNAQIFWKSLLRKSLSKDYLNHVLFTTFGLGDSSYAQFNYSARKLHKRLLQLGAIEIFPAGEADDRHPEGIDGTYLTWSHQLREHLLKTLPLPKGLSPISLDVLLSPKHHLEIDHELLLVNSLVQKFQSHEVESIPDSTIKTGTDLKSSDIQSKRIIEVGKSSKPRLETHDHVAYKDLNEAHIGIDYPSGNEHIHLPNGYRASLKSNIRMTPDAHFQDVRELTFTIKNSISYEPGDSIIIYPKNKLDAVERLIDMMDWQTVADIPLKFQPDHPSYHGDEWLITAVPRLYPIPHSTLRQLLINNMDINSIPKRRFFEVIAHYTENSTHRERLLEFANPLFTDEFYDYTTRPRRSILEVLEDFSSVRLPWQHITSIFPVIHGRAYSIASGGIQKDEVTKSSKFTTITILIAVVKYKTILRKIRQGLCSRYLASLEVGTTIEIEIHKSKSFYKLARTDPQFPLILIGPGTGIAPCRSLILERRDFQSNLDGSEKEFHVGNHYLFFGGRNRRADFFYEEDWKKESMKTVVFTAFSRDQREKIYVQDIIAQQNELICNLILKHGAIIYVCGSSGNMPKAVKEAFISALISYHLSSNKAPISRDIALQKLDEMVKTGRYVQETW</sequence>
<comment type="cofactor">
    <cofactor evidence="2 9">
        <name>FAD</name>
        <dbReference type="ChEBI" id="CHEBI:57692"/>
    </cofactor>
</comment>
<dbReference type="GO" id="GO:0050660">
    <property type="term" value="F:flavin adenine dinucleotide binding"/>
    <property type="evidence" value="ECO:0007669"/>
    <property type="project" value="UniProtKB-UniRule"/>
</dbReference>
<keyword evidence="6 9" id="KW-0274">FAD</keyword>
<feature type="binding site" evidence="9">
    <location>
        <position position="141"/>
    </location>
    <ligand>
        <name>FMN</name>
        <dbReference type="ChEBI" id="CHEBI:58210"/>
    </ligand>
</feature>
<feature type="binding site" evidence="9">
    <location>
        <begin position="613"/>
        <end position="617"/>
    </location>
    <ligand>
        <name>NADP(+)</name>
        <dbReference type="ChEBI" id="CHEBI:58349"/>
    </ligand>
</feature>
<dbReference type="InterPro" id="IPR029039">
    <property type="entry name" value="Flavoprotein-like_sf"/>
</dbReference>
<dbReference type="STRING" id="212602.A0A420HVJ9"/>
<accession>A0A420HVJ9</accession>
<dbReference type="GO" id="GO:0016651">
    <property type="term" value="F:oxidoreductase activity, acting on NAD(P)H"/>
    <property type="evidence" value="ECO:0007669"/>
    <property type="project" value="UniProtKB-UniRule"/>
</dbReference>
<dbReference type="PANTHER" id="PTHR19384">
    <property type="entry name" value="NITRIC OXIDE SYNTHASE-RELATED"/>
    <property type="match status" value="1"/>
</dbReference>
<dbReference type="InterPro" id="IPR017938">
    <property type="entry name" value="Riboflavin_synthase-like_b-brl"/>
</dbReference>
<evidence type="ECO:0000256" key="9">
    <source>
        <dbReference type="HAMAP-Rule" id="MF_03178"/>
    </source>
</evidence>
<dbReference type="GO" id="GO:0005829">
    <property type="term" value="C:cytosol"/>
    <property type="evidence" value="ECO:0007669"/>
    <property type="project" value="TreeGrafter"/>
</dbReference>
<dbReference type="PANTHER" id="PTHR19384:SF10">
    <property type="entry name" value="NADPH-DEPENDENT DIFLAVIN OXIDOREDUCTASE 1"/>
    <property type="match status" value="1"/>
</dbReference>
<feature type="binding site" evidence="9">
    <location>
        <begin position="21"/>
        <end position="26"/>
    </location>
    <ligand>
        <name>FMN</name>
        <dbReference type="ChEBI" id="CHEBI:58210"/>
    </ligand>
</feature>
<keyword evidence="4 9" id="KW-0285">Flavoprotein</keyword>
<comment type="caution">
    <text evidence="12">The sequence shown here is derived from an EMBL/GenBank/DDBJ whole genome shotgun (WGS) entry which is preliminary data.</text>
</comment>
<feature type="domain" description="FAD-binding FR-type" evidence="11">
    <location>
        <begin position="273"/>
        <end position="526"/>
    </location>
</feature>
<dbReference type="SUPFAM" id="SSF63380">
    <property type="entry name" value="Riboflavin synthase domain-like"/>
    <property type="match status" value="1"/>
</dbReference>
<keyword evidence="5 9" id="KW-0288">FMN</keyword>
<comment type="cofactor">
    <cofactor evidence="1 9">
        <name>FMN</name>
        <dbReference type="ChEBI" id="CHEBI:58210"/>
    </cofactor>
</comment>
<protein>
    <recommendedName>
        <fullName evidence="9">NADPH-dependent diflavin oxidoreductase 1</fullName>
        <ecNumber evidence="9">1.18.1.-</ecNumber>
    </recommendedName>
    <alternativeName>
        <fullName evidence="9">NADPH-dependent FMN and FAD-containing oxidoreductase</fullName>
    </alternativeName>
</protein>
<comment type="caution">
    <text evidence="9">Lacks conserved residue(s) required for the propagation of feature annotation.</text>
</comment>
<feature type="binding site" evidence="9">
    <location>
        <begin position="457"/>
        <end position="460"/>
    </location>
    <ligand>
        <name>FAD</name>
        <dbReference type="ChEBI" id="CHEBI:57692"/>
    </ligand>
</feature>
<keyword evidence="3 9" id="KW-0963">Cytoplasm</keyword>
<name>A0A420HVJ9_9PEZI</name>
<feature type="binding site" evidence="9">
    <location>
        <position position="427"/>
    </location>
    <ligand>
        <name>FAD</name>
        <dbReference type="ChEBI" id="CHEBI:57692"/>
    </ligand>
</feature>
<feature type="binding site" evidence="9">
    <location>
        <begin position="607"/>
        <end position="608"/>
    </location>
    <ligand>
        <name>NADP(+)</name>
        <dbReference type="ChEBI" id="CHEBI:58349"/>
    </ligand>
</feature>
<comment type="subcellular location">
    <subcellularLocation>
        <location evidence="9">Cytoplasm</location>
    </subcellularLocation>
    <subcellularLocation>
        <location evidence="9">Mitochondrion</location>
    </subcellularLocation>
    <text evidence="9">Relocalizes to mitochondria after H(2)O(2) exposure.</text>
</comment>
<dbReference type="PROSITE" id="PS50902">
    <property type="entry name" value="FLAVODOXIN_LIKE"/>
    <property type="match status" value="1"/>
</dbReference>
<dbReference type="Proteomes" id="UP000286134">
    <property type="component" value="Unassembled WGS sequence"/>
</dbReference>
<evidence type="ECO:0000259" key="10">
    <source>
        <dbReference type="PROSITE" id="PS50902"/>
    </source>
</evidence>
<dbReference type="InterPro" id="IPR001709">
    <property type="entry name" value="Flavoprot_Pyr_Nucl_cyt_Rdtase"/>
</dbReference>
<comment type="catalytic activity">
    <reaction evidence="9">
        <text>2 oxidized [2Fe-2S]-[protein] + NADPH = 2 reduced [2Fe-2S]-[protein] + NADP(+) + H(+)</text>
        <dbReference type="Rhea" id="RHEA:67716"/>
        <dbReference type="Rhea" id="RHEA-COMP:17327"/>
        <dbReference type="Rhea" id="RHEA-COMP:17328"/>
        <dbReference type="ChEBI" id="CHEBI:15378"/>
        <dbReference type="ChEBI" id="CHEBI:33737"/>
        <dbReference type="ChEBI" id="CHEBI:33738"/>
        <dbReference type="ChEBI" id="CHEBI:57783"/>
        <dbReference type="ChEBI" id="CHEBI:58349"/>
    </reaction>
</comment>
<feature type="binding site" evidence="9">
    <location>
        <begin position="499"/>
        <end position="502"/>
    </location>
    <ligand>
        <name>FAD</name>
        <dbReference type="ChEBI" id="CHEBI:57692"/>
    </ligand>
</feature>
<dbReference type="GO" id="GO:0050661">
    <property type="term" value="F:NADP binding"/>
    <property type="evidence" value="ECO:0007669"/>
    <property type="project" value="UniProtKB-UniRule"/>
</dbReference>
<dbReference type="GO" id="GO:0005739">
    <property type="term" value="C:mitochondrion"/>
    <property type="evidence" value="ECO:0007669"/>
    <property type="project" value="UniProtKB-SubCell"/>
</dbReference>
<dbReference type="Pfam" id="PF00667">
    <property type="entry name" value="FAD_binding_1"/>
    <property type="match status" value="1"/>
</dbReference>
<comment type="similarity">
    <text evidence="9">Belongs to the NADPH-dependent diflavin oxidoreductase NDOR1 family.</text>
</comment>
<evidence type="ECO:0000256" key="5">
    <source>
        <dbReference type="ARBA" id="ARBA00022643"/>
    </source>
</evidence>
<comment type="similarity">
    <text evidence="9">In the C-terminal section; belongs to the flavoprotein pyridine nucleotide cytochrome reductase family.</text>
</comment>
<dbReference type="SUPFAM" id="SSF52343">
    <property type="entry name" value="Ferredoxin reductase-like, C-terminal NADP-linked domain"/>
    <property type="match status" value="1"/>
</dbReference>
<evidence type="ECO:0000256" key="8">
    <source>
        <dbReference type="ARBA" id="ARBA00023002"/>
    </source>
</evidence>
<evidence type="ECO:0000256" key="2">
    <source>
        <dbReference type="ARBA" id="ARBA00001974"/>
    </source>
</evidence>
<dbReference type="PRINTS" id="PR00371">
    <property type="entry name" value="FPNCR"/>
</dbReference>
<dbReference type="OrthoDB" id="1856718at2759"/>
<dbReference type="FunFam" id="3.40.50.360:FF:000034">
    <property type="entry name" value="NADPH-dependent diflavin oxidoreductase 1"/>
    <property type="match status" value="1"/>
</dbReference>
<evidence type="ECO:0000256" key="4">
    <source>
        <dbReference type="ARBA" id="ARBA00022630"/>
    </source>
</evidence>
<dbReference type="PRINTS" id="PR00369">
    <property type="entry name" value="FLAVODOXIN"/>
</dbReference>
<dbReference type="FunFam" id="1.20.990.10:FF:000013">
    <property type="entry name" value="NADPH-dependent diflavin oxidoreductase 1"/>
    <property type="match status" value="1"/>
</dbReference>
<evidence type="ECO:0000256" key="6">
    <source>
        <dbReference type="ARBA" id="ARBA00022827"/>
    </source>
</evidence>
<evidence type="ECO:0000313" key="13">
    <source>
        <dbReference type="Proteomes" id="UP000286134"/>
    </source>
</evidence>
<evidence type="ECO:0000256" key="1">
    <source>
        <dbReference type="ARBA" id="ARBA00001917"/>
    </source>
</evidence>
<feature type="domain" description="Flavodoxin-like" evidence="10">
    <location>
        <begin position="15"/>
        <end position="159"/>
    </location>
</feature>
<dbReference type="InterPro" id="IPR017927">
    <property type="entry name" value="FAD-bd_FR_type"/>
</dbReference>
<feature type="binding site" evidence="9">
    <location>
        <position position="694"/>
    </location>
    <ligand>
        <name>FAD</name>
        <dbReference type="ChEBI" id="CHEBI:57692"/>
    </ligand>
</feature>
<feature type="binding site" evidence="9">
    <location>
        <position position="543"/>
    </location>
    <ligand>
        <name>NADP(+)</name>
        <dbReference type="ChEBI" id="CHEBI:58349"/>
    </ligand>
</feature>
<comment type="function">
    <text evidence="9">NADPH-dependent reductase which is a central component of the cytosolic iron-sulfur (Fe-S) protein assembly (CIA) machinery. Transfers electrons from NADPH via its FAD and FMN prosthetic groups to the [2Fe-2S] cluster of DRE2, another key component of the CIA machinery. In turn, this reduced cluster provides electrons for assembly of cytosolic iron-sulfur cluster proteins. Positively controls H(2)O(2)-induced cell death.</text>
</comment>
<dbReference type="InterPro" id="IPR028879">
    <property type="entry name" value="NDOR1"/>
</dbReference>
<dbReference type="PROSITE" id="PS51384">
    <property type="entry name" value="FAD_FR"/>
    <property type="match status" value="1"/>
</dbReference>
<dbReference type="InterPro" id="IPR039261">
    <property type="entry name" value="FNR_nucleotide-bd"/>
</dbReference>
<dbReference type="Pfam" id="PF00175">
    <property type="entry name" value="NAD_binding_1"/>
    <property type="match status" value="1"/>
</dbReference>
<reference evidence="12 13" key="1">
    <citation type="journal article" date="2018" name="BMC Genomics">
        <title>Comparative genome analyses reveal sequence features reflecting distinct modes of host-adaptation between dicot and monocot powdery mildew.</title>
        <authorList>
            <person name="Wu Y."/>
            <person name="Ma X."/>
            <person name="Pan Z."/>
            <person name="Kale S.D."/>
            <person name="Song Y."/>
            <person name="King H."/>
            <person name="Zhang Q."/>
            <person name="Presley C."/>
            <person name="Deng X."/>
            <person name="Wei C.I."/>
            <person name="Xiao S."/>
        </authorList>
    </citation>
    <scope>NUCLEOTIDE SEQUENCE [LARGE SCALE GENOMIC DNA]</scope>
    <source>
        <strain evidence="12">UMSG2</strain>
    </source>
</reference>
<gene>
    <name evidence="9" type="primary">TAH18</name>
    <name evidence="12" type="ORF">OnM2_041064</name>
</gene>
<comment type="similarity">
    <text evidence="9">In the N-terminal section; belongs to the flavodoxin family.</text>
</comment>
<dbReference type="Gene3D" id="3.40.50.360">
    <property type="match status" value="1"/>
</dbReference>
<dbReference type="GO" id="GO:0160246">
    <property type="term" value="F:NADPH-iron-sulfur [2Fe-2S] protein oxidoreductase activity"/>
    <property type="evidence" value="ECO:0007669"/>
    <property type="project" value="InterPro"/>
</dbReference>
<dbReference type="InterPro" id="IPR023173">
    <property type="entry name" value="NADPH_Cyt_P450_Rdtase_alpha"/>
</dbReference>
<keyword evidence="7 9" id="KW-0521">NADP</keyword>
<comment type="subunit">
    <text evidence="9">Interacts with DRE2; as part of the cytosolic iron-sulfur (Fe-S) protein assembly (CIA) machinery.</text>
</comment>
<keyword evidence="13" id="KW-1185">Reference proteome</keyword>
<evidence type="ECO:0000259" key="11">
    <source>
        <dbReference type="PROSITE" id="PS51384"/>
    </source>
</evidence>
<dbReference type="EMBL" id="MCFK01004199">
    <property type="protein sequence ID" value="RKF61463.1"/>
    <property type="molecule type" value="Genomic_DNA"/>
</dbReference>
<dbReference type="InterPro" id="IPR008254">
    <property type="entry name" value="Flavodoxin/NO_synth"/>
</dbReference>
<dbReference type="Gene3D" id="3.40.50.80">
    <property type="entry name" value="Nucleotide-binding domain of ferredoxin-NADP reductase (FNR) module"/>
    <property type="match status" value="1"/>
</dbReference>
<dbReference type="GO" id="GO:0010181">
    <property type="term" value="F:FMN binding"/>
    <property type="evidence" value="ECO:0007669"/>
    <property type="project" value="UniProtKB-UniRule"/>
</dbReference>
<evidence type="ECO:0000256" key="7">
    <source>
        <dbReference type="ARBA" id="ARBA00022857"/>
    </source>
</evidence>
<evidence type="ECO:0000313" key="12">
    <source>
        <dbReference type="EMBL" id="RKF61463.1"/>
    </source>
</evidence>